<accession>A0A1H1LZQ6</accession>
<dbReference type="PIRSF" id="PIRSF000136">
    <property type="entry name" value="LGO_GLO"/>
    <property type="match status" value="1"/>
</dbReference>
<dbReference type="Pfam" id="PF04030">
    <property type="entry name" value="ALO"/>
    <property type="match status" value="1"/>
</dbReference>
<keyword evidence="4" id="KW-1185">Reference proteome</keyword>
<dbReference type="PROSITE" id="PS51387">
    <property type="entry name" value="FAD_PCMH"/>
    <property type="match status" value="1"/>
</dbReference>
<dbReference type="GO" id="GO:0003885">
    <property type="term" value="F:D-arabinono-1,4-lactone oxidase activity"/>
    <property type="evidence" value="ECO:0007669"/>
    <property type="project" value="InterPro"/>
</dbReference>
<keyword evidence="1" id="KW-0560">Oxidoreductase</keyword>
<evidence type="ECO:0000259" key="2">
    <source>
        <dbReference type="PROSITE" id="PS51387"/>
    </source>
</evidence>
<dbReference type="InterPro" id="IPR006094">
    <property type="entry name" value="Oxid_FAD_bind_N"/>
</dbReference>
<name>A0A1H1LZQ6_9MICO</name>
<dbReference type="Gene3D" id="3.30.70.2520">
    <property type="match status" value="1"/>
</dbReference>
<dbReference type="InterPro" id="IPR016166">
    <property type="entry name" value="FAD-bd_PCMH"/>
</dbReference>
<dbReference type="Pfam" id="PF01565">
    <property type="entry name" value="FAD_binding_4"/>
    <property type="match status" value="1"/>
</dbReference>
<reference evidence="4" key="1">
    <citation type="submission" date="2016-10" db="EMBL/GenBank/DDBJ databases">
        <authorList>
            <person name="Varghese N."/>
            <person name="Submissions S."/>
        </authorList>
    </citation>
    <scope>NUCLEOTIDE SEQUENCE [LARGE SCALE GENOMIC DNA]</scope>
    <source>
        <strain evidence="4">DSM 22965</strain>
    </source>
</reference>
<dbReference type="GO" id="GO:0071949">
    <property type="term" value="F:FAD binding"/>
    <property type="evidence" value="ECO:0007669"/>
    <property type="project" value="InterPro"/>
</dbReference>
<dbReference type="NCBIfam" id="TIGR01679">
    <property type="entry name" value="bact_FAD_ox"/>
    <property type="match status" value="1"/>
</dbReference>
<organism evidence="3 4">
    <name type="scientific">Agrococcus carbonis</name>
    <dbReference type="NCBI Taxonomy" id="684552"/>
    <lineage>
        <taxon>Bacteria</taxon>
        <taxon>Bacillati</taxon>
        <taxon>Actinomycetota</taxon>
        <taxon>Actinomycetes</taxon>
        <taxon>Micrococcales</taxon>
        <taxon>Microbacteriaceae</taxon>
        <taxon>Agrococcus</taxon>
    </lineage>
</organism>
<dbReference type="GO" id="GO:0016020">
    <property type="term" value="C:membrane"/>
    <property type="evidence" value="ECO:0007669"/>
    <property type="project" value="InterPro"/>
</dbReference>
<dbReference type="EMBL" id="LT629734">
    <property type="protein sequence ID" value="SDR79897.1"/>
    <property type="molecule type" value="Genomic_DNA"/>
</dbReference>
<dbReference type="RefSeq" id="WP_092665829.1">
    <property type="nucleotide sequence ID" value="NZ_LT629734.1"/>
</dbReference>
<dbReference type="InterPro" id="IPR036318">
    <property type="entry name" value="FAD-bd_PCMH-like_sf"/>
</dbReference>
<dbReference type="InterPro" id="IPR016167">
    <property type="entry name" value="FAD-bd_PCMH_sub1"/>
</dbReference>
<protein>
    <submittedName>
        <fullName evidence="3">FAD-linked oxidoreductase</fullName>
    </submittedName>
</protein>
<dbReference type="Gene3D" id="3.30.43.10">
    <property type="entry name" value="Uridine Diphospho-n-acetylenolpyruvylglucosamine Reductase, domain 2"/>
    <property type="match status" value="1"/>
</dbReference>
<proteinExistence type="predicted"/>
<dbReference type="InterPro" id="IPR007173">
    <property type="entry name" value="ALO_C"/>
</dbReference>
<dbReference type="AlphaFoldDB" id="A0A1H1LZQ6"/>
<dbReference type="STRING" id="684552.SAMN04489719_0807"/>
<gene>
    <name evidence="3" type="ORF">SAMN04489719_0807</name>
</gene>
<dbReference type="Proteomes" id="UP000199649">
    <property type="component" value="Chromosome I"/>
</dbReference>
<dbReference type="Gene3D" id="3.30.465.10">
    <property type="match status" value="1"/>
</dbReference>
<dbReference type="Gene3D" id="1.10.45.10">
    <property type="entry name" value="Vanillyl-alcohol Oxidase, Chain A, domain 4"/>
    <property type="match status" value="1"/>
</dbReference>
<dbReference type="InterPro" id="IPR016169">
    <property type="entry name" value="FAD-bd_PCMH_sub2"/>
</dbReference>
<feature type="domain" description="FAD-binding PCMH-type" evidence="2">
    <location>
        <begin position="10"/>
        <end position="180"/>
    </location>
</feature>
<evidence type="ECO:0000313" key="3">
    <source>
        <dbReference type="EMBL" id="SDR79897.1"/>
    </source>
</evidence>
<dbReference type="OrthoDB" id="9800184at2"/>
<sequence length="430" mass="46687">MTWRNWARSHRAEPSVVLEPTTIDGVRRAVERVRDAGGTLRPVGTGHSFSAAARPDDAQLDLGALTGLVSLDLARRRATVLAGTTIRECSALLAEHGLAIDALGDVDAQTIAGAISTGTHGTGILHQSIGASVVAATLVTADGGVLRVSETQRPDLLPAVRLGLGALGVLVDVTLQAVPAFALEAVEATVGLEPVLDDWMGLLRRTDHFEFYWFAGTALAVTKSNTRCDGPLQPRSPIGRFVDERLLTDLGHRALLTIGALAPASSRILNEVAARGMARGRFVEPSHDVFVADRSVRFREMEYGIPVEAMPAALREIDRALRQADVVPTFPFEIRAIGADDALLSTAHGRDTAYIAAHRWWREDPRPLFDLVEPILLAHDGRPHWGKLHSLRAEQLAERVPGFSRFVETRDELDPERRFASAWTRRVLGA</sequence>
<dbReference type="InterPro" id="IPR016171">
    <property type="entry name" value="Vanillyl_alc_oxidase_C-sub2"/>
</dbReference>
<dbReference type="SUPFAM" id="SSF56176">
    <property type="entry name" value="FAD-binding/transporter-associated domain-like"/>
    <property type="match status" value="1"/>
</dbReference>
<evidence type="ECO:0000256" key="1">
    <source>
        <dbReference type="ARBA" id="ARBA00023002"/>
    </source>
</evidence>
<evidence type="ECO:0000313" key="4">
    <source>
        <dbReference type="Proteomes" id="UP000199649"/>
    </source>
</evidence>
<dbReference type="InterPro" id="IPR010031">
    <property type="entry name" value="FAD_lactone_oxidase-like"/>
</dbReference>
<dbReference type="PANTHER" id="PTHR43762">
    <property type="entry name" value="L-GULONOLACTONE OXIDASE"/>
    <property type="match status" value="1"/>
</dbReference>
<dbReference type="PANTHER" id="PTHR43762:SF1">
    <property type="entry name" value="D-ARABINONO-1,4-LACTONE OXIDASE"/>
    <property type="match status" value="1"/>
</dbReference>